<dbReference type="PANTHER" id="PTHR11451">
    <property type="entry name" value="THREONINE-TRNA LIGASE"/>
    <property type="match status" value="1"/>
</dbReference>
<dbReference type="CDD" id="cd00860">
    <property type="entry name" value="ThrRS_anticodon"/>
    <property type="match status" value="1"/>
</dbReference>
<sequence>MTRGPLRTFLRCSSTASSGLKSYVDIAAQQKLYMIDKSTPGSVFFLPHGARLFDRLVSFMRDHQHRFGFEHVITPLIYKSELWKTSGHWQHYRRDMFHVSGEEHGHAHSEENDSHDFSLKPMNCPGHCVMFGQYERSFRELPVRYSDFSPLHRNEASGALTGLTRVRKFHQDDGHIFCEHSQIEQEIGNCLKLIDSVYTTFDLSNYKLTLSTRPEEYAGDLPAWEQAEADLRQVLEATGKPWTINEGDGAFYGPKIDVLVTDFNGKEHQTATIQLDFQLPKSFDLKYASSGSVHGETKTPVLIHRAVYGSLERFMAMLIDHYQGKWPFWLNPRQAVVIPVAARHFDYAKQVEAFLTGRDSESNANRFHAELAAQDETVGVRIRRAIEEGASYIIMVGDREIEQNTVTIRTRDSRKTESVTLQELASLFNQLIADKN</sequence>
<dbReference type="GO" id="GO:0004829">
    <property type="term" value="F:threonine-tRNA ligase activity"/>
    <property type="evidence" value="ECO:0007669"/>
    <property type="project" value="UniProtKB-EC"/>
</dbReference>
<dbReference type="InterPro" id="IPR033728">
    <property type="entry name" value="ThrRS_core"/>
</dbReference>
<evidence type="ECO:0000256" key="7">
    <source>
        <dbReference type="ARBA" id="ARBA00022917"/>
    </source>
</evidence>
<protein>
    <recommendedName>
        <fullName evidence="3">threonine--tRNA ligase</fullName>
        <ecNumber evidence="3">6.1.1.3</ecNumber>
    </recommendedName>
    <alternativeName>
        <fullName evidence="11">Threonyl-tRNA synthetase</fullName>
    </alternativeName>
</protein>
<keyword evidence="8" id="KW-0809">Transit peptide</keyword>
<evidence type="ECO:0000256" key="3">
    <source>
        <dbReference type="ARBA" id="ARBA00013163"/>
    </source>
</evidence>
<dbReference type="InterPro" id="IPR004154">
    <property type="entry name" value="Anticodon-bd"/>
</dbReference>
<evidence type="ECO:0000256" key="4">
    <source>
        <dbReference type="ARBA" id="ARBA00022598"/>
    </source>
</evidence>
<keyword evidence="4" id="KW-0436">Ligase</keyword>
<gene>
    <name evidence="14" type="ORF">GNLVRS02_ARAD1A18766g</name>
</gene>
<dbReference type="InterPro" id="IPR045864">
    <property type="entry name" value="aa-tRNA-synth_II/BPL/LPL"/>
</dbReference>
<dbReference type="AlphaFoldDB" id="A0A060SYQ3"/>
<dbReference type="PANTHER" id="PTHR11451:SF50">
    <property type="entry name" value="THREONINE--TRNA LIGASE, MITOCHONDRIAL"/>
    <property type="match status" value="1"/>
</dbReference>
<dbReference type="PROSITE" id="PS50862">
    <property type="entry name" value="AA_TRNA_LIGASE_II"/>
    <property type="match status" value="1"/>
</dbReference>
<feature type="domain" description="Aminoacyl-transfer RNA synthetases class-II family profile" evidence="13">
    <location>
        <begin position="41"/>
        <end position="327"/>
    </location>
</feature>
<name>A0A060SYQ3_BLAAD</name>
<dbReference type="InterPro" id="IPR002314">
    <property type="entry name" value="aa-tRNA-synt_IIb"/>
</dbReference>
<dbReference type="SUPFAM" id="SSF52954">
    <property type="entry name" value="Class II aaRS ABD-related"/>
    <property type="match status" value="1"/>
</dbReference>
<dbReference type="Pfam" id="PF00587">
    <property type="entry name" value="tRNA-synt_2b"/>
    <property type="match status" value="1"/>
</dbReference>
<dbReference type="PRINTS" id="PR01047">
    <property type="entry name" value="TRNASYNTHTHR"/>
</dbReference>
<evidence type="ECO:0000256" key="6">
    <source>
        <dbReference type="ARBA" id="ARBA00022840"/>
    </source>
</evidence>
<keyword evidence="9" id="KW-0496">Mitochondrion</keyword>
<dbReference type="PhylomeDB" id="A0A060SYQ3"/>
<dbReference type="GO" id="GO:0005524">
    <property type="term" value="F:ATP binding"/>
    <property type="evidence" value="ECO:0007669"/>
    <property type="project" value="UniProtKB-KW"/>
</dbReference>
<dbReference type="Gene3D" id="3.30.930.10">
    <property type="entry name" value="Bira Bifunctional Protein, Domain 2"/>
    <property type="match status" value="1"/>
</dbReference>
<dbReference type="InterPro" id="IPR047246">
    <property type="entry name" value="ThrRS_anticodon"/>
</dbReference>
<evidence type="ECO:0000256" key="11">
    <source>
        <dbReference type="ARBA" id="ARBA00031900"/>
    </source>
</evidence>
<dbReference type="EMBL" id="HG937691">
    <property type="protein sequence ID" value="CDP33843.1"/>
    <property type="molecule type" value="Genomic_DNA"/>
</dbReference>
<comment type="catalytic activity">
    <reaction evidence="12">
        <text>tRNA(Thr) + L-threonine + ATP = L-threonyl-tRNA(Thr) + AMP + diphosphate + H(+)</text>
        <dbReference type="Rhea" id="RHEA:24624"/>
        <dbReference type="Rhea" id="RHEA-COMP:9670"/>
        <dbReference type="Rhea" id="RHEA-COMP:9704"/>
        <dbReference type="ChEBI" id="CHEBI:15378"/>
        <dbReference type="ChEBI" id="CHEBI:30616"/>
        <dbReference type="ChEBI" id="CHEBI:33019"/>
        <dbReference type="ChEBI" id="CHEBI:57926"/>
        <dbReference type="ChEBI" id="CHEBI:78442"/>
        <dbReference type="ChEBI" id="CHEBI:78534"/>
        <dbReference type="ChEBI" id="CHEBI:456215"/>
        <dbReference type="EC" id="6.1.1.3"/>
    </reaction>
</comment>
<evidence type="ECO:0000256" key="1">
    <source>
        <dbReference type="ARBA" id="ARBA00004305"/>
    </source>
</evidence>
<evidence type="ECO:0000259" key="13">
    <source>
        <dbReference type="PROSITE" id="PS50862"/>
    </source>
</evidence>
<keyword evidence="5" id="KW-0547">Nucleotide-binding</keyword>
<dbReference type="Gene3D" id="3.40.50.800">
    <property type="entry name" value="Anticodon-binding domain"/>
    <property type="match status" value="1"/>
</dbReference>
<evidence type="ECO:0000256" key="2">
    <source>
        <dbReference type="ARBA" id="ARBA00008226"/>
    </source>
</evidence>
<evidence type="ECO:0000256" key="8">
    <source>
        <dbReference type="ARBA" id="ARBA00022946"/>
    </source>
</evidence>
<dbReference type="Pfam" id="PF03129">
    <property type="entry name" value="HGTP_anticodon"/>
    <property type="match status" value="1"/>
</dbReference>
<dbReference type="InterPro" id="IPR006195">
    <property type="entry name" value="aa-tRNA-synth_II"/>
</dbReference>
<keyword evidence="7" id="KW-0648">Protein biosynthesis</keyword>
<evidence type="ECO:0000256" key="10">
    <source>
        <dbReference type="ARBA" id="ARBA00023146"/>
    </source>
</evidence>
<dbReference type="InterPro" id="IPR002320">
    <property type="entry name" value="Thr-tRNA-ligase_IIa"/>
</dbReference>
<dbReference type="FunFam" id="3.30.930.10:FF:000039">
    <property type="entry name" value="Threonyl-tRNA synthetase, mitochondrial"/>
    <property type="match status" value="1"/>
</dbReference>
<accession>A0A060SYQ3</accession>
<dbReference type="GO" id="GO:0070159">
    <property type="term" value="P:mitochondrial threonyl-tRNA aminoacylation"/>
    <property type="evidence" value="ECO:0007669"/>
    <property type="project" value="TreeGrafter"/>
</dbReference>
<dbReference type="NCBIfam" id="TIGR00418">
    <property type="entry name" value="thrS"/>
    <property type="match status" value="1"/>
</dbReference>
<dbReference type="InterPro" id="IPR036621">
    <property type="entry name" value="Anticodon-bd_dom_sf"/>
</dbReference>
<reference evidence="14" key="2">
    <citation type="submission" date="2014-06" db="EMBL/GenBank/DDBJ databases">
        <title>The complete genome of Blastobotrys (Arxula) adeninivorans LS3 - a yeast of biotechnological interest.</title>
        <authorList>
            <person name="Kunze G."/>
            <person name="Gaillardin C."/>
            <person name="Czernicka M."/>
            <person name="Durrens P."/>
            <person name="Martin T."/>
            <person name="Boer E."/>
            <person name="Gabaldon T."/>
            <person name="Cruz J."/>
            <person name="Talla E."/>
            <person name="Marck C."/>
            <person name="Goffeau A."/>
            <person name="Barbe V."/>
            <person name="Baret P."/>
            <person name="Baronian K."/>
            <person name="Beier S."/>
            <person name="Bleykasten C."/>
            <person name="Bode R."/>
            <person name="Casaregola S."/>
            <person name="Despons L."/>
            <person name="Fairhead C."/>
            <person name="Giersberg M."/>
            <person name="Gierski P."/>
            <person name="Hahnel U."/>
            <person name="Hartmann A."/>
            <person name="Jankowska D."/>
            <person name="Jubin C."/>
            <person name="Jung P."/>
            <person name="Lafontaine I."/>
            <person name="Leh-Louis V."/>
            <person name="Lemaire M."/>
            <person name="Marcet-Houben M."/>
            <person name="Mascher M."/>
            <person name="Morel G."/>
            <person name="Richard G.-F."/>
            <person name="Riechen J."/>
            <person name="Sacerdot C."/>
            <person name="Sarkar A."/>
            <person name="Savel G."/>
            <person name="Schacherer J."/>
            <person name="Sherman D."/>
            <person name="Straub M.-L."/>
            <person name="Stein N."/>
            <person name="Thierry A."/>
            <person name="Trautwein-Schult A."/>
            <person name="Westhof E."/>
            <person name="Worch S."/>
            <person name="Dujon B."/>
            <person name="Souciet J.-L."/>
            <person name="Wincker P."/>
            <person name="Scholz U."/>
            <person name="Neuveglise N."/>
        </authorList>
    </citation>
    <scope>NUCLEOTIDE SEQUENCE</scope>
    <source>
        <strain evidence="14">LS3</strain>
    </source>
</reference>
<reference evidence="14" key="1">
    <citation type="submission" date="2014-02" db="EMBL/GenBank/DDBJ databases">
        <authorList>
            <person name="Genoscope - CEA"/>
        </authorList>
    </citation>
    <scope>NUCLEOTIDE SEQUENCE</scope>
    <source>
        <strain evidence="14">LS3</strain>
    </source>
</reference>
<dbReference type="GO" id="GO:0005759">
    <property type="term" value="C:mitochondrial matrix"/>
    <property type="evidence" value="ECO:0007669"/>
    <property type="project" value="UniProtKB-SubCell"/>
</dbReference>
<keyword evidence="10" id="KW-0030">Aminoacyl-tRNA synthetase</keyword>
<dbReference type="SUPFAM" id="SSF55681">
    <property type="entry name" value="Class II aaRS and biotin synthetases"/>
    <property type="match status" value="1"/>
</dbReference>
<comment type="similarity">
    <text evidence="2">Belongs to the class-II aminoacyl-tRNA synthetase family.</text>
</comment>
<keyword evidence="6" id="KW-0067">ATP-binding</keyword>
<dbReference type="EC" id="6.1.1.3" evidence="3"/>
<evidence type="ECO:0000313" key="14">
    <source>
        <dbReference type="EMBL" id="CDP33843.1"/>
    </source>
</evidence>
<comment type="subcellular location">
    <subcellularLocation>
        <location evidence="1">Mitochondrion matrix</location>
    </subcellularLocation>
</comment>
<evidence type="ECO:0000256" key="5">
    <source>
        <dbReference type="ARBA" id="ARBA00022741"/>
    </source>
</evidence>
<dbReference type="CDD" id="cd00771">
    <property type="entry name" value="ThrRS_core"/>
    <property type="match status" value="1"/>
</dbReference>
<evidence type="ECO:0000256" key="12">
    <source>
        <dbReference type="ARBA" id="ARBA00049515"/>
    </source>
</evidence>
<evidence type="ECO:0000256" key="9">
    <source>
        <dbReference type="ARBA" id="ARBA00023128"/>
    </source>
</evidence>
<proteinExistence type="inferred from homology"/>
<organism evidence="14">
    <name type="scientific">Blastobotrys adeninivorans</name>
    <name type="common">Yeast</name>
    <name type="synonym">Arxula adeninivorans</name>
    <dbReference type="NCBI Taxonomy" id="409370"/>
    <lineage>
        <taxon>Eukaryota</taxon>
        <taxon>Fungi</taxon>
        <taxon>Dikarya</taxon>
        <taxon>Ascomycota</taxon>
        <taxon>Saccharomycotina</taxon>
        <taxon>Dipodascomycetes</taxon>
        <taxon>Dipodascales</taxon>
        <taxon>Trichomonascaceae</taxon>
        <taxon>Blastobotrys</taxon>
    </lineage>
</organism>